<dbReference type="InterPro" id="IPR008042">
    <property type="entry name" value="Retrotrans_Pao"/>
</dbReference>
<dbReference type="PANTHER" id="PTHR47331">
    <property type="entry name" value="PHD-TYPE DOMAIN-CONTAINING PROTEIN"/>
    <property type="match status" value="1"/>
</dbReference>
<dbReference type="Proteomes" id="UP000887013">
    <property type="component" value="Unassembled WGS sequence"/>
</dbReference>
<feature type="transmembrane region" description="Helical" evidence="1">
    <location>
        <begin position="14"/>
        <end position="34"/>
    </location>
</feature>
<evidence type="ECO:0000313" key="3">
    <source>
        <dbReference type="Proteomes" id="UP000887013"/>
    </source>
</evidence>
<feature type="transmembrane region" description="Helical" evidence="1">
    <location>
        <begin position="93"/>
        <end position="112"/>
    </location>
</feature>
<comment type="caution">
    <text evidence="2">The sequence shown here is derived from an EMBL/GenBank/DDBJ whole genome shotgun (WGS) entry which is preliminary data.</text>
</comment>
<name>A0A8X6TH82_NEPPI</name>
<dbReference type="Pfam" id="PF05380">
    <property type="entry name" value="Peptidase_A17"/>
    <property type="match status" value="2"/>
</dbReference>
<evidence type="ECO:0000313" key="2">
    <source>
        <dbReference type="EMBL" id="GFT08114.1"/>
    </source>
</evidence>
<protein>
    <submittedName>
        <fullName evidence="2">Integrase catalytic domain-containing protein</fullName>
    </submittedName>
</protein>
<keyword evidence="3" id="KW-1185">Reference proteome</keyword>
<feature type="transmembrane region" description="Helical" evidence="1">
    <location>
        <begin position="54"/>
        <end position="72"/>
    </location>
</feature>
<dbReference type="EMBL" id="BMAW01056867">
    <property type="protein sequence ID" value="GFT08114.1"/>
    <property type="molecule type" value="Genomic_DNA"/>
</dbReference>
<keyword evidence="1" id="KW-1133">Transmembrane helix</keyword>
<dbReference type="AlphaFoldDB" id="A0A8X6TH82"/>
<accession>A0A8X6TH82</accession>
<sequence>MINILANDCSTKRFILQILGRIFNPIGFLGPFIIRLKILLQELWIAEINWDNKLPFSLDYVSVAAYGCVIFLRRVTHDNRVIVKFARSKSRVTPLKLLTLAPFGITRMFLIARLSKQVSKYLKFEAKCYFWANSNICAYWIKGKINNYKPFVKNRVREIQNLTERYIWSHCPEKENPEYVLSIGIPASDLTKNSLWWHGPPWLSKPSELGQVKWKMTILSEI</sequence>
<evidence type="ECO:0000256" key="1">
    <source>
        <dbReference type="SAM" id="Phobius"/>
    </source>
</evidence>
<keyword evidence="1" id="KW-0472">Membrane</keyword>
<reference evidence="2" key="1">
    <citation type="submission" date="2020-08" db="EMBL/GenBank/DDBJ databases">
        <title>Multicomponent nature underlies the extraordinary mechanical properties of spider dragline silk.</title>
        <authorList>
            <person name="Kono N."/>
            <person name="Nakamura H."/>
            <person name="Mori M."/>
            <person name="Yoshida Y."/>
            <person name="Ohtoshi R."/>
            <person name="Malay A.D."/>
            <person name="Moran D.A.P."/>
            <person name="Tomita M."/>
            <person name="Numata K."/>
            <person name="Arakawa K."/>
        </authorList>
    </citation>
    <scope>NUCLEOTIDE SEQUENCE</scope>
</reference>
<keyword evidence="1" id="KW-0812">Transmembrane</keyword>
<dbReference type="OrthoDB" id="6431579at2759"/>
<proteinExistence type="predicted"/>
<organism evidence="2 3">
    <name type="scientific">Nephila pilipes</name>
    <name type="common">Giant wood spider</name>
    <name type="synonym">Nephila maculata</name>
    <dbReference type="NCBI Taxonomy" id="299642"/>
    <lineage>
        <taxon>Eukaryota</taxon>
        <taxon>Metazoa</taxon>
        <taxon>Ecdysozoa</taxon>
        <taxon>Arthropoda</taxon>
        <taxon>Chelicerata</taxon>
        <taxon>Arachnida</taxon>
        <taxon>Araneae</taxon>
        <taxon>Araneomorphae</taxon>
        <taxon>Entelegynae</taxon>
        <taxon>Araneoidea</taxon>
        <taxon>Nephilidae</taxon>
        <taxon>Nephila</taxon>
    </lineage>
</organism>
<gene>
    <name evidence="2" type="primary">AVEN_151541_1</name>
    <name evidence="2" type="ORF">NPIL_323051</name>
</gene>